<evidence type="ECO:0000313" key="2">
    <source>
        <dbReference type="Proteomes" id="UP000018888"/>
    </source>
</evidence>
<dbReference type="AlphaFoldDB" id="A0A2P4P0Y0"/>
<keyword evidence="2" id="KW-1185">Reference proteome</keyword>
<sequence>MTYLPSFNKITKIKPRKIILSLTPLNDNKLLESHLSIVPNREGYYLTNICLICYDYIWNDPFRNVLKADLVNYETTFEEIIKIFEIQDFPMQGLQNPLTLSSFTPQSFTSQSITPHFYAHPTDSFTSIHPSPSNYEYTSYSLP</sequence>
<name>A0A2P4P0Y0_RHIID</name>
<evidence type="ECO:0000313" key="1">
    <source>
        <dbReference type="EMBL" id="POG59045.1"/>
    </source>
</evidence>
<accession>A0A2P4P0Y0</accession>
<reference evidence="1 2" key="2">
    <citation type="journal article" date="2018" name="New Phytol.">
        <title>High intraspecific genome diversity in the model arbuscular mycorrhizal symbiont Rhizophagus irregularis.</title>
        <authorList>
            <person name="Chen E.C.H."/>
            <person name="Morin E."/>
            <person name="Beaudet D."/>
            <person name="Noel J."/>
            <person name="Yildirir G."/>
            <person name="Ndikumana S."/>
            <person name="Charron P."/>
            <person name="St-Onge C."/>
            <person name="Giorgi J."/>
            <person name="Kruger M."/>
            <person name="Marton T."/>
            <person name="Ropars J."/>
            <person name="Grigoriev I.V."/>
            <person name="Hainaut M."/>
            <person name="Henrissat B."/>
            <person name="Roux C."/>
            <person name="Martin F."/>
            <person name="Corradi N."/>
        </authorList>
    </citation>
    <scope>NUCLEOTIDE SEQUENCE [LARGE SCALE GENOMIC DNA]</scope>
    <source>
        <strain evidence="1 2">DAOM 197198</strain>
    </source>
</reference>
<dbReference type="VEuPathDB" id="FungiDB:RhiirFUN_011188"/>
<dbReference type="EMBL" id="AUPC02000479">
    <property type="protein sequence ID" value="POG59045.1"/>
    <property type="molecule type" value="Genomic_DNA"/>
</dbReference>
<protein>
    <submittedName>
        <fullName evidence="1">Uncharacterized protein</fullName>
    </submittedName>
</protein>
<organism evidence="1 2">
    <name type="scientific">Rhizophagus irregularis (strain DAOM 181602 / DAOM 197198 / MUCL 43194)</name>
    <name type="common">Arbuscular mycorrhizal fungus</name>
    <name type="synonym">Glomus intraradices</name>
    <dbReference type="NCBI Taxonomy" id="747089"/>
    <lineage>
        <taxon>Eukaryota</taxon>
        <taxon>Fungi</taxon>
        <taxon>Fungi incertae sedis</taxon>
        <taxon>Mucoromycota</taxon>
        <taxon>Glomeromycotina</taxon>
        <taxon>Glomeromycetes</taxon>
        <taxon>Glomerales</taxon>
        <taxon>Glomeraceae</taxon>
        <taxon>Rhizophagus</taxon>
    </lineage>
</organism>
<comment type="caution">
    <text evidence="1">The sequence shown here is derived from an EMBL/GenBank/DDBJ whole genome shotgun (WGS) entry which is preliminary data.</text>
</comment>
<dbReference type="Proteomes" id="UP000018888">
    <property type="component" value="Unassembled WGS sequence"/>
</dbReference>
<reference evidence="1 2" key="1">
    <citation type="journal article" date="2013" name="Proc. Natl. Acad. Sci. U.S.A.">
        <title>Genome of an arbuscular mycorrhizal fungus provides insight into the oldest plant symbiosis.</title>
        <authorList>
            <person name="Tisserant E."/>
            <person name="Malbreil M."/>
            <person name="Kuo A."/>
            <person name="Kohler A."/>
            <person name="Symeonidi A."/>
            <person name="Balestrini R."/>
            <person name="Charron P."/>
            <person name="Duensing N."/>
            <person name="Frei Dit Frey N."/>
            <person name="Gianinazzi-Pearson V."/>
            <person name="Gilbert L.B."/>
            <person name="Handa Y."/>
            <person name="Herr J.R."/>
            <person name="Hijri M."/>
            <person name="Koul R."/>
            <person name="Kawaguchi M."/>
            <person name="Krajinski F."/>
            <person name="Lammers P.J."/>
            <person name="Masclaux F.G."/>
            <person name="Murat C."/>
            <person name="Morin E."/>
            <person name="Ndikumana S."/>
            <person name="Pagni M."/>
            <person name="Petitpierre D."/>
            <person name="Requena N."/>
            <person name="Rosikiewicz P."/>
            <person name="Riley R."/>
            <person name="Saito K."/>
            <person name="San Clemente H."/>
            <person name="Shapiro H."/>
            <person name="van Tuinen D."/>
            <person name="Becard G."/>
            <person name="Bonfante P."/>
            <person name="Paszkowski U."/>
            <person name="Shachar-Hill Y.Y."/>
            <person name="Tuskan G.A."/>
            <person name="Young P.W."/>
            <person name="Sanders I.R."/>
            <person name="Henrissat B."/>
            <person name="Rensing S.A."/>
            <person name="Grigoriev I.V."/>
            <person name="Corradi N."/>
            <person name="Roux C."/>
            <person name="Martin F."/>
        </authorList>
    </citation>
    <scope>NUCLEOTIDE SEQUENCE [LARGE SCALE GENOMIC DNA]</scope>
    <source>
        <strain evidence="1 2">DAOM 197198</strain>
    </source>
</reference>
<gene>
    <name evidence="1" type="ORF">GLOIN_2v1789626</name>
</gene>
<proteinExistence type="predicted"/>